<evidence type="ECO:0000313" key="10">
    <source>
        <dbReference type="Proteomes" id="UP000467105"/>
    </source>
</evidence>
<dbReference type="Pfam" id="PF00067">
    <property type="entry name" value="p450"/>
    <property type="match status" value="1"/>
</dbReference>
<dbReference type="InterPro" id="IPR002397">
    <property type="entry name" value="Cyt_P450_B"/>
</dbReference>
<dbReference type="PANTHER" id="PTHR46696:SF4">
    <property type="entry name" value="BIOTIN BIOSYNTHESIS CYTOCHROME P450"/>
    <property type="match status" value="1"/>
</dbReference>
<evidence type="ECO:0000256" key="7">
    <source>
        <dbReference type="ARBA" id="ARBA00023033"/>
    </source>
</evidence>
<dbReference type="OrthoDB" id="502624at2"/>
<evidence type="ECO:0000256" key="3">
    <source>
        <dbReference type="ARBA" id="ARBA00022617"/>
    </source>
</evidence>
<evidence type="ECO:0000256" key="1">
    <source>
        <dbReference type="ARBA" id="ARBA00001971"/>
    </source>
</evidence>
<keyword evidence="5 8" id="KW-0560">Oxidoreductase</keyword>
<proteinExistence type="inferred from homology"/>
<gene>
    <name evidence="9" type="ORF">MPRM_52170</name>
</gene>
<dbReference type="GO" id="GO:0008395">
    <property type="term" value="F:steroid hydroxylase activity"/>
    <property type="evidence" value="ECO:0007669"/>
    <property type="project" value="TreeGrafter"/>
</dbReference>
<reference evidence="9 10" key="1">
    <citation type="journal article" date="2019" name="Emerg. Microbes Infect.">
        <title>Comprehensive subspecies identification of 175 nontuberculous mycobacteria species based on 7547 genomic profiles.</title>
        <authorList>
            <person name="Matsumoto Y."/>
            <person name="Kinjo T."/>
            <person name="Motooka D."/>
            <person name="Nabeya D."/>
            <person name="Jung N."/>
            <person name="Uechi K."/>
            <person name="Horii T."/>
            <person name="Iida T."/>
            <person name="Fujita J."/>
            <person name="Nakamura S."/>
        </authorList>
    </citation>
    <scope>NUCLEOTIDE SEQUENCE [LARGE SCALE GENOMIC DNA]</scope>
    <source>
        <strain evidence="9 10">JCM 14742</strain>
    </source>
</reference>
<protein>
    <submittedName>
        <fullName evidence="9">Putative cytochrome P450</fullName>
    </submittedName>
</protein>
<keyword evidence="10" id="KW-1185">Reference proteome</keyword>
<keyword evidence="7 8" id="KW-0503">Monooxygenase</keyword>
<dbReference type="EMBL" id="AP022614">
    <property type="protein sequence ID" value="BBZ47936.1"/>
    <property type="molecule type" value="Genomic_DNA"/>
</dbReference>
<dbReference type="PROSITE" id="PS00086">
    <property type="entry name" value="CYTOCHROME_P450"/>
    <property type="match status" value="1"/>
</dbReference>
<accession>A0A7I7Z1I9</accession>
<dbReference type="PANTHER" id="PTHR46696">
    <property type="entry name" value="P450, PUTATIVE (EUROFUNG)-RELATED"/>
    <property type="match status" value="1"/>
</dbReference>
<keyword evidence="3 8" id="KW-0349">Heme</keyword>
<dbReference type="InterPro" id="IPR001128">
    <property type="entry name" value="Cyt_P450"/>
</dbReference>
<dbReference type="PRINTS" id="PR00385">
    <property type="entry name" value="P450"/>
</dbReference>
<dbReference type="AlphaFoldDB" id="A0A7I7Z1I9"/>
<keyword evidence="4 8" id="KW-0479">Metal-binding</keyword>
<comment type="cofactor">
    <cofactor evidence="1">
        <name>heme</name>
        <dbReference type="ChEBI" id="CHEBI:30413"/>
    </cofactor>
</comment>
<evidence type="ECO:0000313" key="9">
    <source>
        <dbReference type="EMBL" id="BBZ47936.1"/>
    </source>
</evidence>
<organism evidence="9 10">
    <name type="scientific">Mycobacterium parmense</name>
    <dbReference type="NCBI Taxonomy" id="185642"/>
    <lineage>
        <taxon>Bacteria</taxon>
        <taxon>Bacillati</taxon>
        <taxon>Actinomycetota</taxon>
        <taxon>Actinomycetes</taxon>
        <taxon>Mycobacteriales</taxon>
        <taxon>Mycobacteriaceae</taxon>
        <taxon>Mycobacterium</taxon>
        <taxon>Mycobacterium simiae complex</taxon>
    </lineage>
</organism>
<name>A0A7I7Z1I9_9MYCO</name>
<evidence type="ECO:0000256" key="2">
    <source>
        <dbReference type="ARBA" id="ARBA00010617"/>
    </source>
</evidence>
<dbReference type="GO" id="GO:0005506">
    <property type="term" value="F:iron ion binding"/>
    <property type="evidence" value="ECO:0007669"/>
    <property type="project" value="InterPro"/>
</dbReference>
<evidence type="ECO:0000256" key="6">
    <source>
        <dbReference type="ARBA" id="ARBA00023004"/>
    </source>
</evidence>
<dbReference type="GO" id="GO:0020037">
    <property type="term" value="F:heme binding"/>
    <property type="evidence" value="ECO:0007669"/>
    <property type="project" value="InterPro"/>
</dbReference>
<evidence type="ECO:0000256" key="4">
    <source>
        <dbReference type="ARBA" id="ARBA00022723"/>
    </source>
</evidence>
<evidence type="ECO:0000256" key="5">
    <source>
        <dbReference type="ARBA" id="ARBA00023002"/>
    </source>
</evidence>
<dbReference type="GO" id="GO:0036199">
    <property type="term" value="F:cholest-4-en-3-one 26-monooxygenase activity"/>
    <property type="evidence" value="ECO:0007669"/>
    <property type="project" value="TreeGrafter"/>
</dbReference>
<dbReference type="Gene3D" id="1.10.630.10">
    <property type="entry name" value="Cytochrome P450"/>
    <property type="match status" value="1"/>
</dbReference>
<dbReference type="InterPro" id="IPR017972">
    <property type="entry name" value="Cyt_P450_CS"/>
</dbReference>
<dbReference type="SUPFAM" id="SSF48264">
    <property type="entry name" value="Cytochrome P450"/>
    <property type="match status" value="1"/>
</dbReference>
<keyword evidence="6 8" id="KW-0408">Iron</keyword>
<dbReference type="PRINTS" id="PR00359">
    <property type="entry name" value="BP450"/>
</dbReference>
<dbReference type="Proteomes" id="UP000467105">
    <property type="component" value="Chromosome"/>
</dbReference>
<sequence length="403" mass="43868">MLTASMLLDPAVLQKPYDFYAALREQAPVWAVPGTDVVAVGSFALLTEAVARPEDFSSTMHCLLYRGRDGLPARLDFGESAMPTLATADPPVHTAHRRAVFPELVARRMRSLEHEVRSLSTTLVKQALGDGRFDFMSAIGNVVPITVVAKLIGFRDVDPMQLLEAAFDSTRMIGGTMSLGELNSLVARTETIEAWISDQIARTAAADEDGILLAVRRALDAGTLHMGEATIILHTLLSAGGESTTSLLGNAVRILAEDPELQQRLRENPQELAPFIEETLRLESPFRQMMRSVPHDTTLGGIDIASGSTVLLFFAAGNRDPAQFDHPDGIDLGRASPKRHLAFGHGIHFCVGAALARIEAHAVLSTILEQTRDFSLDADYAPRWVDSLLVRRHAQLPVCVTPR</sequence>
<comment type="similarity">
    <text evidence="2 8">Belongs to the cytochrome P450 family.</text>
</comment>
<dbReference type="GO" id="GO:0006707">
    <property type="term" value="P:cholesterol catabolic process"/>
    <property type="evidence" value="ECO:0007669"/>
    <property type="project" value="TreeGrafter"/>
</dbReference>
<dbReference type="InterPro" id="IPR036396">
    <property type="entry name" value="Cyt_P450_sf"/>
</dbReference>
<evidence type="ECO:0000256" key="8">
    <source>
        <dbReference type="RuleBase" id="RU000461"/>
    </source>
</evidence>